<sequence>MVIMKNTQLSIKSTDNIKSYTSSSTVTIEVNSLNAGNTVDKFFIAQGYRKDIHQYCSVYGEYNSTEDIIYWSTHQDYLTKIGVPDVSTLSEEEYFQYSLVHDLHIPLGLIKGMQEEVHKLKSMSKGTFIRTVQY</sequence>
<organism evidence="1 2">
    <name type="scientific">Escherichia phage SP27</name>
    <dbReference type="NCBI Taxonomy" id="2495557"/>
    <lineage>
        <taxon>Viruses</taxon>
        <taxon>Duplodnaviria</taxon>
        <taxon>Heunggongvirae</taxon>
        <taxon>Uroviricota</taxon>
        <taxon>Caudoviricetes</taxon>
        <taxon>Asteriusvirus</taxon>
        <taxon>Asteriusvirus PBECO4</taxon>
    </lineage>
</organism>
<protein>
    <submittedName>
        <fullName evidence="1">Uncharacterized protein</fullName>
    </submittedName>
</protein>
<proteinExistence type="predicted"/>
<accession>A0A5A4U348</accession>
<evidence type="ECO:0000313" key="2">
    <source>
        <dbReference type="Proteomes" id="UP000321352"/>
    </source>
</evidence>
<name>A0A5A4U348_9CAUD</name>
<dbReference type="Proteomes" id="UP000321352">
    <property type="component" value="Segment"/>
</dbReference>
<evidence type="ECO:0000313" key="1">
    <source>
        <dbReference type="EMBL" id="BBM61909.1"/>
    </source>
</evidence>
<gene>
    <name evidence="1" type="ORF">EO157G_3200</name>
</gene>
<reference evidence="1 2" key="1">
    <citation type="submission" date="2019-07" db="EMBL/GenBank/DDBJ databases">
        <title>Whole genome analysis of E. coli Jumbo phage.</title>
        <authorList>
            <person name="Azam A.H."/>
            <person name="Oishi K."/>
            <person name="Miyanaga K."/>
            <person name="Tanji Y."/>
        </authorList>
    </citation>
    <scope>NUCLEOTIDE SEQUENCE [LARGE SCALE GENOMIC DNA]</scope>
    <source>
        <strain evidence="1 2">SP27</strain>
    </source>
</reference>
<dbReference type="EMBL" id="LC494302">
    <property type="protein sequence ID" value="BBM61909.1"/>
    <property type="molecule type" value="Genomic_DNA"/>
</dbReference>